<dbReference type="GO" id="GO:0003995">
    <property type="term" value="F:acyl-CoA dehydrogenase activity"/>
    <property type="evidence" value="ECO:0007669"/>
    <property type="project" value="TreeGrafter"/>
</dbReference>
<dbReference type="InterPro" id="IPR036250">
    <property type="entry name" value="AcylCo_DH-like_C"/>
</dbReference>
<gene>
    <name evidence="4" type="ORF">WS70_27170</name>
</gene>
<dbReference type="EMBL" id="CP013387">
    <property type="protein sequence ID" value="AOJ05848.1"/>
    <property type="molecule type" value="Genomic_DNA"/>
</dbReference>
<evidence type="ECO:0000256" key="1">
    <source>
        <dbReference type="ARBA" id="ARBA00023002"/>
    </source>
</evidence>
<dbReference type="PIRSF" id="PIRSF016578">
    <property type="entry name" value="HsaA"/>
    <property type="match status" value="1"/>
</dbReference>
<name>A0A1B4FQ96_9BURK</name>
<dbReference type="KEGG" id="buu:WS70_27170"/>
<dbReference type="SUPFAM" id="SSF56645">
    <property type="entry name" value="Acyl-CoA dehydrogenase NM domain-like"/>
    <property type="match status" value="1"/>
</dbReference>
<feature type="region of interest" description="Disordered" evidence="2">
    <location>
        <begin position="1"/>
        <end position="32"/>
    </location>
</feature>
<accession>A0A1B4FQ96</accession>
<dbReference type="InterPro" id="IPR013107">
    <property type="entry name" value="Acyl-CoA_DH_C"/>
</dbReference>
<protein>
    <submittedName>
        <fullName evidence="4">Acyl-CoA dehydrogenase</fullName>
    </submittedName>
</protein>
<dbReference type="Proteomes" id="UP000062519">
    <property type="component" value="Chromosome 2"/>
</dbReference>
<dbReference type="Pfam" id="PF08028">
    <property type="entry name" value="Acyl-CoA_dh_2"/>
    <property type="match status" value="1"/>
</dbReference>
<dbReference type="InterPro" id="IPR046373">
    <property type="entry name" value="Acyl-CoA_Oxase/DH_mid-dom_sf"/>
</dbReference>
<evidence type="ECO:0000256" key="2">
    <source>
        <dbReference type="SAM" id="MobiDB-lite"/>
    </source>
</evidence>
<dbReference type="GO" id="GO:0050660">
    <property type="term" value="F:flavin adenine dinucleotide binding"/>
    <property type="evidence" value="ECO:0007669"/>
    <property type="project" value="InterPro"/>
</dbReference>
<evidence type="ECO:0000313" key="4">
    <source>
        <dbReference type="EMBL" id="AOJ05848.1"/>
    </source>
</evidence>
<organism evidence="4 5">
    <name type="scientific">Burkholderia mayonis</name>
    <dbReference type="NCBI Taxonomy" id="1385591"/>
    <lineage>
        <taxon>Bacteria</taxon>
        <taxon>Pseudomonadati</taxon>
        <taxon>Pseudomonadota</taxon>
        <taxon>Betaproteobacteria</taxon>
        <taxon>Burkholderiales</taxon>
        <taxon>Burkholderiaceae</taxon>
        <taxon>Burkholderia</taxon>
        <taxon>pseudomallei group</taxon>
    </lineage>
</organism>
<dbReference type="Gene3D" id="1.10.540.10">
    <property type="entry name" value="Acyl-CoA dehydrogenase/oxidase, N-terminal domain"/>
    <property type="match status" value="1"/>
</dbReference>
<dbReference type="GO" id="GO:0005737">
    <property type="term" value="C:cytoplasm"/>
    <property type="evidence" value="ECO:0007669"/>
    <property type="project" value="TreeGrafter"/>
</dbReference>
<reference evidence="4 5" key="1">
    <citation type="submission" date="2015-12" db="EMBL/GenBank/DDBJ databases">
        <title>Diversity of Burkholderia near neighbor genomes.</title>
        <authorList>
            <person name="Sahl J."/>
            <person name="Wagner D."/>
            <person name="Keim P."/>
        </authorList>
    </citation>
    <scope>NUCLEOTIDE SEQUENCE [LARGE SCALE GENOMIC DNA]</scope>
    <source>
        <strain evidence="4 5">BDU6</strain>
    </source>
</reference>
<dbReference type="InterPro" id="IPR009100">
    <property type="entry name" value="AcylCoA_DH/oxidase_NM_dom_sf"/>
</dbReference>
<feature type="compositionally biased region" description="Basic and acidic residues" evidence="2">
    <location>
        <begin position="1"/>
        <end position="28"/>
    </location>
</feature>
<dbReference type="SUPFAM" id="SSF47203">
    <property type="entry name" value="Acyl-CoA dehydrogenase C-terminal domain-like"/>
    <property type="match status" value="1"/>
</dbReference>
<proteinExistence type="predicted"/>
<feature type="domain" description="Acyl-CoA dehydrogenase C-terminal" evidence="3">
    <location>
        <begin position="271"/>
        <end position="399"/>
    </location>
</feature>
<evidence type="ECO:0000313" key="5">
    <source>
        <dbReference type="Proteomes" id="UP000062519"/>
    </source>
</evidence>
<keyword evidence="5" id="KW-1185">Reference proteome</keyword>
<sequence length="424" mass="46380">MPTSRRFPDRKENRRASPDGEAAEHGENALDGSVPDHQAIVAKAVDVASVLSEEAHVSDKQRRLTDRTVAAVTDAGLMRLFSPRRQGGHEARPSTLFDVCVELGHGCCSAAWVTSVLNMGNYMAAHFSERAQDEVWDGNKDTRTALIIAPSRAAVERVDGGVVVSGEWGYASGSLHAEWIAALIPKGVDRDDDTTNLVLMRADEVEIRDTWHITGMRGTGSNTVVANRLFIPRHRVTPYAPIVTGESRPPSARHPLYSGSYSGLLSLGLLGPQLGAIETALRLVREQAHERRVASSTFRSQAISPAFQTDIAEAALMIDGAKLHARRIVETVEEHALAGALPDELTRSRFRMESTRVTRLCREAIDRLITAYGSAAFFETNPLQLIWRDLHVASRHAGFGMGIPQLVYGRALVGLDPREISYLV</sequence>
<evidence type="ECO:0000259" key="3">
    <source>
        <dbReference type="Pfam" id="PF08028"/>
    </source>
</evidence>
<dbReference type="PANTHER" id="PTHR48083">
    <property type="entry name" value="MEDIUM-CHAIN SPECIFIC ACYL-COA DEHYDROGENASE, MITOCHONDRIAL-RELATED"/>
    <property type="match status" value="1"/>
</dbReference>
<dbReference type="Gene3D" id="2.40.110.10">
    <property type="entry name" value="Butyryl-CoA Dehydrogenase, subunit A, domain 2"/>
    <property type="match status" value="1"/>
</dbReference>
<keyword evidence="1" id="KW-0560">Oxidoreductase</keyword>
<dbReference type="Gene3D" id="1.20.140.10">
    <property type="entry name" value="Butyryl-CoA Dehydrogenase, subunit A, domain 3"/>
    <property type="match status" value="1"/>
</dbReference>
<dbReference type="InterPro" id="IPR037069">
    <property type="entry name" value="AcylCoA_DH/ox_N_sf"/>
</dbReference>
<dbReference type="GO" id="GO:0033539">
    <property type="term" value="P:fatty acid beta-oxidation using acyl-CoA dehydrogenase"/>
    <property type="evidence" value="ECO:0007669"/>
    <property type="project" value="TreeGrafter"/>
</dbReference>
<dbReference type="InterPro" id="IPR050741">
    <property type="entry name" value="Acyl-CoA_dehydrogenase"/>
</dbReference>
<dbReference type="AlphaFoldDB" id="A0A1B4FQ96"/>
<dbReference type="PANTHER" id="PTHR48083:SF19">
    <property type="entry name" value="FLAVIN-DEPENDENT MONOOXYGENASE, OXYGENASE SUBUNIT HSAA"/>
    <property type="match status" value="1"/>
</dbReference>
<dbReference type="GO" id="GO:0016712">
    <property type="term" value="F:oxidoreductase activity, acting on paired donors, with incorporation or reduction of molecular oxygen, reduced flavin or flavoprotein as one donor, and incorporation of one atom of oxygen"/>
    <property type="evidence" value="ECO:0007669"/>
    <property type="project" value="TreeGrafter"/>
</dbReference>